<gene>
    <name evidence="2" type="ORF">KOR42_36480</name>
</gene>
<evidence type="ECO:0008006" key="4">
    <source>
        <dbReference type="Google" id="ProtNLM"/>
    </source>
</evidence>
<sequence length="1231" mass="138058">MKSLWVWIGIVIAIVLVAAALMRKQEPKQKDLPPDDVSESSGDDIVVSTDFFGTRYVGIALLENKDWQESDRVFTELAELLPNEILPWRNLAIARTGAVEERGQRETKEDVENNITRESAVEAILSLREKEPDAPYSYRMEARLVDPVKGIKEKVNLLNEASERSPEDPTIWYEIYSVGRVAPDAEIRSRSNEAILKAYEFAPENLFVLLSVLAVQLETQDPAISQTLQAARPLFELFQKRIQEKTRADVMKFLDAAIAGAEAMNWNQVRANLIPFSNITKPEDAVQSDRRRIESNLLEFIKVDFSEGLEEIVAVFADQAATNLDITFEERPLISGIEGPVNDIQLVDSDLDTSLELLILQPSKLSVWRKKVNDPDQNQSWGEVVSLSIEGDFEHVLIADLDNDADGLSVGDLPEGSMQYTADLDLVLFGKNGIKIIRTDLEEVGGAISVEFVDQENSLAELSNVSRVRAGDLNADGDLDLALVVDGKLEYWNNNGNFEFLKMPLATEMPEERVVDVLIVDFDRDIDQDMVVLLENGTVGVLEGLRHGDFRWLELESLDEITPAHSLAINDANRNGAWELLCLGEDGVSEIQTRIPMTGELQVIGTNEISHRGSPSLIEWDYNNDGLRDVLTVESGKLRFRHGGEGGAYIESDELIVGEEKFGKLIRSGDLEGDGDDDLVTLRGQDVVWLENVGGNRNHWLDVAVIAQLNKGDGQSQRINHFGIGCTIEVRAGAFVQLLPVLDPGPRRFGLNEIEQADAVRVVWTNGIPENIIQPTTDQLVWERQTLTGSCPYLYVWNGEKFEFVTDLLWAAPIGLTNAQGKIVPDRPWEYLKISGEQLKPRDGMYQLQVTEELWEAAYFDQVELIAIDHPADIEIVTNEKVGPPSMAEHRIYGIADKKTPVAARNHSERDLLPELKDRDALYAKPFDKKKMQGFTEESFVELDLGLEEPPQNLTLYLTGWMYPTDTGLNRAIFENRQLDGPVPPSISVPGPDGQFVQVVDYCGFPGGKTKTIAIPLGNPFLTDDFRLRISTSMELYWDEICFTTETAELPSETTPLKLVSADLHYRGVSRMTPGDHFGPEQFDYEHVDTAPAWQSMGGMFTRYGDVRELLLSTDAQMVVMGSGDEMTLSFAVPEKEIPEGWTRDFIIRNVGWDKDANLHTIYGQSSEPLPFVGMPSYPPDPELSLPHDADYLQQYQTRRMDPDGFRMALRRLKLKQPKETLRSVPLQLTN</sequence>
<dbReference type="InterPro" id="IPR028994">
    <property type="entry name" value="Integrin_alpha_N"/>
</dbReference>
<proteinExistence type="predicted"/>
<reference evidence="2 3" key="1">
    <citation type="submission" date="2019-02" db="EMBL/GenBank/DDBJ databases">
        <title>Deep-cultivation of Planctomycetes and their phenomic and genomic characterization uncovers novel biology.</title>
        <authorList>
            <person name="Wiegand S."/>
            <person name="Jogler M."/>
            <person name="Boedeker C."/>
            <person name="Pinto D."/>
            <person name="Vollmers J."/>
            <person name="Rivas-Marin E."/>
            <person name="Kohn T."/>
            <person name="Peeters S.H."/>
            <person name="Heuer A."/>
            <person name="Rast P."/>
            <person name="Oberbeckmann S."/>
            <person name="Bunk B."/>
            <person name="Jeske O."/>
            <person name="Meyerdierks A."/>
            <person name="Storesund J.E."/>
            <person name="Kallscheuer N."/>
            <person name="Luecker S."/>
            <person name="Lage O.M."/>
            <person name="Pohl T."/>
            <person name="Merkel B.J."/>
            <person name="Hornburger P."/>
            <person name="Mueller R.-W."/>
            <person name="Bruemmer F."/>
            <person name="Labrenz M."/>
            <person name="Spormann A.M."/>
            <person name="Op Den Camp H."/>
            <person name="Overmann J."/>
            <person name="Amann R."/>
            <person name="Jetten M.S.M."/>
            <person name="Mascher T."/>
            <person name="Medema M.H."/>
            <person name="Devos D.P."/>
            <person name="Kaster A.-K."/>
            <person name="Ovreas L."/>
            <person name="Rohde M."/>
            <person name="Galperin M.Y."/>
            <person name="Jogler C."/>
        </authorList>
    </citation>
    <scope>NUCLEOTIDE SEQUENCE [LARGE SCALE GENOMIC DNA]</scope>
    <source>
        <strain evidence="2 3">KOR42</strain>
    </source>
</reference>
<dbReference type="Proteomes" id="UP000317243">
    <property type="component" value="Unassembled WGS sequence"/>
</dbReference>
<evidence type="ECO:0000256" key="1">
    <source>
        <dbReference type="ARBA" id="ARBA00022729"/>
    </source>
</evidence>
<dbReference type="AlphaFoldDB" id="A0A5C5WJA1"/>
<keyword evidence="1" id="KW-0732">Signal</keyword>
<name>A0A5C5WJA1_9PLAN</name>
<accession>A0A5C5WJA1</accession>
<evidence type="ECO:0000313" key="2">
    <source>
        <dbReference type="EMBL" id="TWT50101.1"/>
    </source>
</evidence>
<dbReference type="Pfam" id="PF13517">
    <property type="entry name" value="FG-GAP_3"/>
    <property type="match status" value="2"/>
</dbReference>
<dbReference type="PANTHER" id="PTHR45460:SF2">
    <property type="entry name" value="ALPHA 1,3 GLUCANASE, GH71 FAMILY (EUROFUNG)"/>
    <property type="match status" value="1"/>
</dbReference>
<dbReference type="InterPro" id="IPR013517">
    <property type="entry name" value="FG-GAP"/>
</dbReference>
<dbReference type="OrthoDB" id="221211at2"/>
<evidence type="ECO:0000313" key="3">
    <source>
        <dbReference type="Proteomes" id="UP000317243"/>
    </source>
</evidence>
<organism evidence="2 3">
    <name type="scientific">Thalassoglobus neptunius</name>
    <dbReference type="NCBI Taxonomy" id="1938619"/>
    <lineage>
        <taxon>Bacteria</taxon>
        <taxon>Pseudomonadati</taxon>
        <taxon>Planctomycetota</taxon>
        <taxon>Planctomycetia</taxon>
        <taxon>Planctomycetales</taxon>
        <taxon>Planctomycetaceae</taxon>
        <taxon>Thalassoglobus</taxon>
    </lineage>
</organism>
<dbReference type="SUPFAM" id="SSF69318">
    <property type="entry name" value="Integrin alpha N-terminal domain"/>
    <property type="match status" value="1"/>
</dbReference>
<dbReference type="RefSeq" id="WP_146511086.1">
    <property type="nucleotide sequence ID" value="NZ_SIHI01000014.1"/>
</dbReference>
<dbReference type="PANTHER" id="PTHR45460">
    <property type="entry name" value="SIMILAR TO CYSTEINE PROTEINASE"/>
    <property type="match status" value="1"/>
</dbReference>
<protein>
    <recommendedName>
        <fullName evidence="4">FG-GAP repeat protein</fullName>
    </recommendedName>
</protein>
<comment type="caution">
    <text evidence="2">The sequence shown here is derived from an EMBL/GenBank/DDBJ whole genome shotgun (WGS) entry which is preliminary data.</text>
</comment>
<dbReference type="EMBL" id="SIHI01000014">
    <property type="protein sequence ID" value="TWT50101.1"/>
    <property type="molecule type" value="Genomic_DNA"/>
</dbReference>
<keyword evidence="3" id="KW-1185">Reference proteome</keyword>